<dbReference type="Proteomes" id="UP000178449">
    <property type="component" value="Unassembled WGS sequence"/>
</dbReference>
<name>A0A1F6G9M4_9PROT</name>
<gene>
    <name evidence="3" type="ORF">A2527_12750</name>
</gene>
<dbReference type="InterPro" id="IPR047650">
    <property type="entry name" value="Transpos_IS110"/>
</dbReference>
<dbReference type="PANTHER" id="PTHR33055:SF3">
    <property type="entry name" value="PUTATIVE TRANSPOSASE FOR IS117-RELATED"/>
    <property type="match status" value="1"/>
</dbReference>
<dbReference type="EMBL" id="MFNE01000033">
    <property type="protein sequence ID" value="OGG94814.1"/>
    <property type="molecule type" value="Genomic_DNA"/>
</dbReference>
<protein>
    <submittedName>
        <fullName evidence="3">Uncharacterized protein</fullName>
    </submittedName>
</protein>
<feature type="domain" description="Transposase IS110-like N-terminal" evidence="1">
    <location>
        <begin position="9"/>
        <end position="149"/>
    </location>
</feature>
<dbReference type="AlphaFoldDB" id="A0A1F6G9M4"/>
<evidence type="ECO:0000259" key="2">
    <source>
        <dbReference type="Pfam" id="PF02371"/>
    </source>
</evidence>
<evidence type="ECO:0000313" key="3">
    <source>
        <dbReference type="EMBL" id="OGG94814.1"/>
    </source>
</evidence>
<dbReference type="NCBIfam" id="NF033542">
    <property type="entry name" value="transpos_IS110"/>
    <property type="match status" value="1"/>
</dbReference>
<dbReference type="InterPro" id="IPR002525">
    <property type="entry name" value="Transp_IS110-like_N"/>
</dbReference>
<dbReference type="GO" id="GO:0006313">
    <property type="term" value="P:DNA transposition"/>
    <property type="evidence" value="ECO:0007669"/>
    <property type="project" value="InterPro"/>
</dbReference>
<dbReference type="Pfam" id="PF01548">
    <property type="entry name" value="DEDD_Tnp_IS110"/>
    <property type="match status" value="1"/>
</dbReference>
<evidence type="ECO:0000259" key="1">
    <source>
        <dbReference type="Pfam" id="PF01548"/>
    </source>
</evidence>
<feature type="domain" description="Transposase IS116/IS110/IS902 C-terminal" evidence="2">
    <location>
        <begin position="216"/>
        <end position="298"/>
    </location>
</feature>
<dbReference type="GO" id="GO:0003677">
    <property type="term" value="F:DNA binding"/>
    <property type="evidence" value="ECO:0007669"/>
    <property type="project" value="InterPro"/>
</dbReference>
<reference evidence="3 4" key="1">
    <citation type="journal article" date="2016" name="Nat. Commun.">
        <title>Thousands of microbial genomes shed light on interconnected biogeochemical processes in an aquifer system.</title>
        <authorList>
            <person name="Anantharaman K."/>
            <person name="Brown C.T."/>
            <person name="Hug L.A."/>
            <person name="Sharon I."/>
            <person name="Castelle C.J."/>
            <person name="Probst A.J."/>
            <person name="Thomas B.C."/>
            <person name="Singh A."/>
            <person name="Wilkins M.J."/>
            <person name="Karaoz U."/>
            <person name="Brodie E.L."/>
            <person name="Williams K.H."/>
            <person name="Hubbard S.S."/>
            <person name="Banfield J.F."/>
        </authorList>
    </citation>
    <scope>NUCLEOTIDE SEQUENCE [LARGE SCALE GENOMIC DNA]</scope>
</reference>
<accession>A0A1F6G9M4</accession>
<organism evidence="3 4">
    <name type="scientific">Candidatus Lambdaproteobacteria bacterium RIFOXYD2_FULL_50_16</name>
    <dbReference type="NCBI Taxonomy" id="1817772"/>
    <lineage>
        <taxon>Bacteria</taxon>
        <taxon>Pseudomonadati</taxon>
        <taxon>Pseudomonadota</taxon>
        <taxon>Candidatus Lambdaproteobacteria</taxon>
    </lineage>
</organism>
<dbReference type="STRING" id="1817772.A2527_12750"/>
<comment type="caution">
    <text evidence="3">The sequence shown here is derived from an EMBL/GenBank/DDBJ whole genome shotgun (WGS) entry which is preliminary data.</text>
</comment>
<dbReference type="Pfam" id="PF02371">
    <property type="entry name" value="Transposase_20"/>
    <property type="match status" value="1"/>
</dbReference>
<sequence>MNRKKIHVLGIDLAKNIFQLHGIDNLGQACFKGKLSRNKLLAFFGELSPCVVAMEACSGAHYWSRKARISGHEVRMIAPQFVKPFVKGNKNDAADAEAIAEAATRPSMRFVSVKTPQQQDINVIHRVRQRLIHNRTQLANQIRGVLAEYGIVMAKGRQKVGKLIQDLLGGEQSPSDLTPLTMDLLGELWDEWNRLEEKISQQDVRIAKISAETDECQKLEQITGIGKITSTALVAVMGSPHNFKNGRQLAAFLGLVPKHSGTGGNNRIGKISKRGNVYLRSLLVHGARSALRVILQRFRSGTTVLEGLEKRFYLMYEKKGYNKTCVALANKIARVCWALLAKGEDYSPQKAFHIV</sequence>
<evidence type="ECO:0000313" key="4">
    <source>
        <dbReference type="Proteomes" id="UP000178449"/>
    </source>
</evidence>
<proteinExistence type="predicted"/>
<dbReference type="GO" id="GO:0004803">
    <property type="term" value="F:transposase activity"/>
    <property type="evidence" value="ECO:0007669"/>
    <property type="project" value="InterPro"/>
</dbReference>
<dbReference type="PANTHER" id="PTHR33055">
    <property type="entry name" value="TRANSPOSASE FOR INSERTION SEQUENCE ELEMENT IS1111A"/>
    <property type="match status" value="1"/>
</dbReference>
<dbReference type="InterPro" id="IPR003346">
    <property type="entry name" value="Transposase_20"/>
</dbReference>